<keyword evidence="11" id="KW-1185">Reference proteome</keyword>
<protein>
    <recommendedName>
        <fullName evidence="4 8">Signal peptidase I</fullName>
        <ecNumber evidence="4 8">3.4.21.89</ecNumber>
    </recommendedName>
</protein>
<dbReference type="InterPro" id="IPR000223">
    <property type="entry name" value="Pept_S26A_signal_pept_1"/>
</dbReference>
<evidence type="ECO:0000313" key="11">
    <source>
        <dbReference type="Proteomes" id="UP000448867"/>
    </source>
</evidence>
<accession>A0A7X2LXU2</accession>
<feature type="active site" evidence="7">
    <location>
        <position position="116"/>
    </location>
</feature>
<feature type="active site" evidence="7">
    <location>
        <position position="41"/>
    </location>
</feature>
<dbReference type="RefSeq" id="WP_154306216.1">
    <property type="nucleotide sequence ID" value="NZ_WKKI01000003.1"/>
</dbReference>
<dbReference type="CDD" id="cd06530">
    <property type="entry name" value="S26_SPase_I"/>
    <property type="match status" value="1"/>
</dbReference>
<organism evidence="10 11">
    <name type="scientific">Metabacillus lacus</name>
    <dbReference type="NCBI Taxonomy" id="1983721"/>
    <lineage>
        <taxon>Bacteria</taxon>
        <taxon>Bacillati</taxon>
        <taxon>Bacillota</taxon>
        <taxon>Bacilli</taxon>
        <taxon>Bacillales</taxon>
        <taxon>Bacillaceae</taxon>
        <taxon>Metabacillus</taxon>
    </lineage>
</organism>
<dbReference type="EC" id="3.4.21.89" evidence="4 8"/>
<dbReference type="GO" id="GO:0006465">
    <property type="term" value="P:signal peptide processing"/>
    <property type="evidence" value="ECO:0007669"/>
    <property type="project" value="InterPro"/>
</dbReference>
<proteinExistence type="inferred from homology"/>
<evidence type="ECO:0000256" key="1">
    <source>
        <dbReference type="ARBA" id="ARBA00000677"/>
    </source>
</evidence>
<keyword evidence="8" id="KW-0812">Transmembrane</keyword>
<dbReference type="OrthoDB" id="9802919at2"/>
<comment type="similarity">
    <text evidence="3 8">Belongs to the peptidase S26 family.</text>
</comment>
<sequence length="195" mass="22013">MTTQTFLKEALSWGKTLLIGFTLALLISIFLVQPFTVSGSSMEPTFQGSDPAIPGTAGDRVFVYKSAYLFEKTPQYGDMVIVDSRLGQERNLGHSLRESPLINWMTKEDQEHFWIKRVIGRPGDTIGSKNHEVYRNGELLHEDYIKEAMNVPFEAVTVPEGHVFIMGDNRNHSIDSRVIGPVPLDHLLGKVFFKF</sequence>
<dbReference type="PROSITE" id="PS00501">
    <property type="entry name" value="SPASE_I_1"/>
    <property type="match status" value="1"/>
</dbReference>
<reference evidence="10 11" key="1">
    <citation type="submission" date="2019-11" db="EMBL/GenBank/DDBJ databases">
        <title>Bacillus lacus genome.</title>
        <authorList>
            <person name="Allen C.J."/>
            <person name="Newman J.D."/>
        </authorList>
    </citation>
    <scope>NUCLEOTIDE SEQUENCE [LARGE SCALE GENOMIC DNA]</scope>
    <source>
        <strain evidence="10 11">KCTC 33946</strain>
    </source>
</reference>
<evidence type="ECO:0000256" key="2">
    <source>
        <dbReference type="ARBA" id="ARBA00004401"/>
    </source>
</evidence>
<dbReference type="AlphaFoldDB" id="A0A7X2LXU2"/>
<dbReference type="Gene3D" id="2.10.109.10">
    <property type="entry name" value="Umud Fragment, subunit A"/>
    <property type="match status" value="1"/>
</dbReference>
<dbReference type="GO" id="GO:0004252">
    <property type="term" value="F:serine-type endopeptidase activity"/>
    <property type="evidence" value="ECO:0007669"/>
    <property type="project" value="InterPro"/>
</dbReference>
<dbReference type="NCBIfam" id="TIGR02227">
    <property type="entry name" value="sigpep_I_bact"/>
    <property type="match status" value="1"/>
</dbReference>
<evidence type="ECO:0000313" key="10">
    <source>
        <dbReference type="EMBL" id="MRX71078.1"/>
    </source>
</evidence>
<evidence type="ECO:0000256" key="7">
    <source>
        <dbReference type="PIRSR" id="PIRSR600223-1"/>
    </source>
</evidence>
<comment type="catalytic activity">
    <reaction evidence="1 8">
        <text>Cleavage of hydrophobic, N-terminal signal or leader sequences from secreted and periplasmic proteins.</text>
        <dbReference type="EC" id="3.4.21.89"/>
    </reaction>
</comment>
<dbReference type="InterPro" id="IPR019758">
    <property type="entry name" value="Pept_S26A_signal_pept_1_CS"/>
</dbReference>
<dbReference type="InterPro" id="IPR036286">
    <property type="entry name" value="LexA/Signal_pep-like_sf"/>
</dbReference>
<dbReference type="PRINTS" id="PR00727">
    <property type="entry name" value="LEADERPTASE"/>
</dbReference>
<evidence type="ECO:0000256" key="4">
    <source>
        <dbReference type="ARBA" id="ARBA00013208"/>
    </source>
</evidence>
<dbReference type="EMBL" id="WKKI01000003">
    <property type="protein sequence ID" value="MRX71078.1"/>
    <property type="molecule type" value="Genomic_DNA"/>
</dbReference>
<feature type="transmembrane region" description="Helical" evidence="8">
    <location>
        <begin position="12"/>
        <end position="32"/>
    </location>
</feature>
<dbReference type="SUPFAM" id="SSF51306">
    <property type="entry name" value="LexA/Signal peptidase"/>
    <property type="match status" value="1"/>
</dbReference>
<comment type="caution">
    <text evidence="10">The sequence shown here is derived from an EMBL/GenBank/DDBJ whole genome shotgun (WGS) entry which is preliminary data.</text>
</comment>
<dbReference type="Pfam" id="PF10502">
    <property type="entry name" value="Peptidase_S26"/>
    <property type="match status" value="1"/>
</dbReference>
<dbReference type="InterPro" id="IPR019756">
    <property type="entry name" value="Pept_S26A_signal_pept_1_Ser-AS"/>
</dbReference>
<dbReference type="Proteomes" id="UP000448867">
    <property type="component" value="Unassembled WGS sequence"/>
</dbReference>
<gene>
    <name evidence="10" type="primary">lepB</name>
    <name evidence="10" type="ORF">GJU40_02700</name>
</gene>
<keyword evidence="8" id="KW-0472">Membrane</keyword>
<dbReference type="InterPro" id="IPR019533">
    <property type="entry name" value="Peptidase_S26"/>
</dbReference>
<evidence type="ECO:0000256" key="6">
    <source>
        <dbReference type="ARBA" id="ARBA00022801"/>
    </source>
</evidence>
<evidence type="ECO:0000256" key="5">
    <source>
        <dbReference type="ARBA" id="ARBA00022670"/>
    </source>
</evidence>
<dbReference type="GO" id="GO:0005886">
    <property type="term" value="C:plasma membrane"/>
    <property type="evidence" value="ECO:0007669"/>
    <property type="project" value="UniProtKB-SubCell"/>
</dbReference>
<evidence type="ECO:0000259" key="9">
    <source>
        <dbReference type="Pfam" id="PF10502"/>
    </source>
</evidence>
<dbReference type="PANTHER" id="PTHR43390:SF1">
    <property type="entry name" value="CHLOROPLAST PROCESSING PEPTIDASE"/>
    <property type="match status" value="1"/>
</dbReference>
<evidence type="ECO:0000256" key="3">
    <source>
        <dbReference type="ARBA" id="ARBA00009370"/>
    </source>
</evidence>
<dbReference type="GO" id="GO:0009003">
    <property type="term" value="F:signal peptidase activity"/>
    <property type="evidence" value="ECO:0007669"/>
    <property type="project" value="UniProtKB-EC"/>
</dbReference>
<keyword evidence="6 8" id="KW-0378">Hydrolase</keyword>
<comment type="subcellular location">
    <subcellularLocation>
        <location evidence="2">Cell membrane</location>
        <topology evidence="2">Single-pass type II membrane protein</topology>
    </subcellularLocation>
    <subcellularLocation>
        <location evidence="8">Membrane</location>
        <topology evidence="8">Single-pass type II membrane protein</topology>
    </subcellularLocation>
</comment>
<feature type="domain" description="Peptidase S26" evidence="9">
    <location>
        <begin position="12"/>
        <end position="194"/>
    </location>
</feature>
<keyword evidence="5 8" id="KW-0645">Protease</keyword>
<dbReference type="PROSITE" id="PS00761">
    <property type="entry name" value="SPASE_I_3"/>
    <property type="match status" value="1"/>
</dbReference>
<keyword evidence="8" id="KW-1133">Transmembrane helix</keyword>
<name>A0A7X2LXU2_9BACI</name>
<evidence type="ECO:0000256" key="8">
    <source>
        <dbReference type="RuleBase" id="RU362042"/>
    </source>
</evidence>
<dbReference type="PANTHER" id="PTHR43390">
    <property type="entry name" value="SIGNAL PEPTIDASE I"/>
    <property type="match status" value="1"/>
</dbReference>